<evidence type="ECO:0000256" key="5">
    <source>
        <dbReference type="ARBA" id="ARBA00023015"/>
    </source>
</evidence>
<protein>
    <submittedName>
        <fullName evidence="11">AraC family transcriptional regulator</fullName>
    </submittedName>
</protein>
<dbReference type="Gene3D" id="1.10.10.60">
    <property type="entry name" value="Homeodomain-like"/>
    <property type="match status" value="2"/>
</dbReference>
<comment type="similarity">
    <text evidence="2">Belongs to the bacterial solute-binding protein 8 family.</text>
</comment>
<keyword evidence="5" id="KW-0805">Transcription regulation</keyword>
<dbReference type="InterPro" id="IPR002491">
    <property type="entry name" value="ABC_transptr_periplasmic_BD"/>
</dbReference>
<dbReference type="GO" id="GO:0043565">
    <property type="term" value="F:sequence-specific DNA binding"/>
    <property type="evidence" value="ECO:0007669"/>
    <property type="project" value="InterPro"/>
</dbReference>
<dbReference type="SUPFAM" id="SSF53807">
    <property type="entry name" value="Helical backbone' metal receptor"/>
    <property type="match status" value="1"/>
</dbReference>
<dbReference type="Pfam" id="PF01497">
    <property type="entry name" value="Peripla_BP_2"/>
    <property type="match status" value="1"/>
</dbReference>
<gene>
    <name evidence="11" type="ORF">HPT30_28705</name>
</gene>
<evidence type="ECO:0000256" key="3">
    <source>
        <dbReference type="ARBA" id="ARBA00022448"/>
    </source>
</evidence>
<sequence>MNPSELLEAYLLPASAFLYSIRGSASLKLDGMVHEVRQFHVLHGGKGMRLDIVVKEEFEYYLLFYRAVNALPRGKKLALLMELNKPFSLQYGFKPQEPLSLLRYLTGMEKVWVHARELERFKVKGLFYQFVHELLWQLDSQGVETHKPNLVSQAIRYIQQHYQESISLDSIAEQLNYSPRHLSMTFKAQTGASPIDYLIQVRLSHAKELLLTTDATLRDIAAEVGYSDVYYFSRVFKKHTSLSPVRFRTLGRQRGLAEDRPFILSGLSIGTGRRPRYIVNDDDNHYRLKRGGSIQMKRNSKSSMALVLLFTLTLLLSACSTGAGNTVVGGAGSPSGNTGSTTSSNATDNSGTVAKTRTVSTINGEIEIPAESKRIIVDLYLGSMIALGITPVGTPELNLKNPYYKEFLQGVENIGEYEAISLEKVLALDPDLIITGNDQLYESFSKIAPTVVVPFGELKNAHEEITYFGKALGKEAEANKWLEEYDRRISSAKERVAKAIPATSEFSIMQYNKKGTLAFGDNFGRGGQAVYTALGLKPPAAKKDLLMKEQLVEISEETLPDFAGDYIVITTNERTIEDFKADPVWGSLEAVKNDRIYVWSQDKSWYFDPIATLSQTEELADWLAGKDSN</sequence>
<dbReference type="Proteomes" id="UP000564806">
    <property type="component" value="Unassembled WGS sequence"/>
</dbReference>
<evidence type="ECO:0000256" key="8">
    <source>
        <dbReference type="SAM" id="MobiDB-lite"/>
    </source>
</evidence>
<feature type="domain" description="Fe/B12 periplasmic-binding" evidence="10">
    <location>
        <begin position="372"/>
        <end position="627"/>
    </location>
</feature>
<keyword evidence="3" id="KW-0813">Transport</keyword>
<dbReference type="SUPFAM" id="SSF46689">
    <property type="entry name" value="Homeodomain-like"/>
    <property type="match status" value="2"/>
</dbReference>
<evidence type="ECO:0000256" key="1">
    <source>
        <dbReference type="ARBA" id="ARBA00004196"/>
    </source>
</evidence>
<dbReference type="PROSITE" id="PS01124">
    <property type="entry name" value="HTH_ARAC_FAMILY_2"/>
    <property type="match status" value="1"/>
</dbReference>
<dbReference type="PROSITE" id="PS50983">
    <property type="entry name" value="FE_B12_PBP"/>
    <property type="match status" value="1"/>
</dbReference>
<evidence type="ECO:0000256" key="7">
    <source>
        <dbReference type="ARBA" id="ARBA00023163"/>
    </source>
</evidence>
<keyword evidence="12" id="KW-1185">Reference proteome</keyword>
<dbReference type="PANTHER" id="PTHR30532">
    <property type="entry name" value="IRON III DICITRATE-BINDING PERIPLASMIC PROTEIN"/>
    <property type="match status" value="1"/>
</dbReference>
<feature type="domain" description="HTH araC/xylS-type" evidence="9">
    <location>
        <begin position="152"/>
        <end position="250"/>
    </location>
</feature>
<proteinExistence type="inferred from homology"/>
<name>A0A850F2U3_9BACL</name>
<evidence type="ECO:0000256" key="6">
    <source>
        <dbReference type="ARBA" id="ARBA00023125"/>
    </source>
</evidence>
<dbReference type="PANTHER" id="PTHR30532:SF26">
    <property type="entry name" value="IRON(3+)-HYDROXAMATE-BINDING PROTEIN FHUD"/>
    <property type="match status" value="1"/>
</dbReference>
<evidence type="ECO:0000259" key="10">
    <source>
        <dbReference type="PROSITE" id="PS50983"/>
    </source>
</evidence>
<keyword evidence="7" id="KW-0804">Transcription</keyword>
<evidence type="ECO:0000313" key="11">
    <source>
        <dbReference type="EMBL" id="NUU64341.1"/>
    </source>
</evidence>
<reference evidence="11" key="1">
    <citation type="submission" date="2020-06" db="EMBL/GenBank/DDBJ databases">
        <title>Paenibacillus sp. nov., isolated from soil.</title>
        <authorList>
            <person name="Seo Y.L."/>
        </authorList>
    </citation>
    <scope>NUCLEOTIDE SEQUENCE [LARGE SCALE GENOMIC DNA]</scope>
    <source>
        <strain evidence="11">JW14</strain>
    </source>
</reference>
<dbReference type="InterPro" id="IPR018062">
    <property type="entry name" value="HTH_AraC-typ_CS"/>
</dbReference>
<dbReference type="PROSITE" id="PS00041">
    <property type="entry name" value="HTH_ARAC_FAMILY_1"/>
    <property type="match status" value="1"/>
</dbReference>
<keyword evidence="6" id="KW-0238">DNA-binding</keyword>
<dbReference type="InterPro" id="IPR018060">
    <property type="entry name" value="HTH_AraC"/>
</dbReference>
<dbReference type="Pfam" id="PF12833">
    <property type="entry name" value="HTH_18"/>
    <property type="match status" value="1"/>
</dbReference>
<dbReference type="SMART" id="SM00342">
    <property type="entry name" value="HTH_ARAC"/>
    <property type="match status" value="1"/>
</dbReference>
<dbReference type="AlphaFoldDB" id="A0A850F2U3"/>
<evidence type="ECO:0000313" key="12">
    <source>
        <dbReference type="Proteomes" id="UP000564806"/>
    </source>
</evidence>
<comment type="caution">
    <text evidence="11">The sequence shown here is derived from an EMBL/GenBank/DDBJ whole genome shotgun (WGS) entry which is preliminary data.</text>
</comment>
<dbReference type="Gene3D" id="3.40.50.1980">
    <property type="entry name" value="Nitrogenase molybdenum iron protein domain"/>
    <property type="match status" value="2"/>
</dbReference>
<dbReference type="GO" id="GO:1901678">
    <property type="term" value="P:iron coordination entity transport"/>
    <property type="evidence" value="ECO:0007669"/>
    <property type="project" value="UniProtKB-ARBA"/>
</dbReference>
<keyword evidence="4" id="KW-0732">Signal</keyword>
<dbReference type="GO" id="GO:0030288">
    <property type="term" value="C:outer membrane-bounded periplasmic space"/>
    <property type="evidence" value="ECO:0007669"/>
    <property type="project" value="TreeGrafter"/>
</dbReference>
<evidence type="ECO:0000259" key="9">
    <source>
        <dbReference type="PROSITE" id="PS01124"/>
    </source>
</evidence>
<comment type="subcellular location">
    <subcellularLocation>
        <location evidence="1">Cell envelope</location>
    </subcellularLocation>
</comment>
<organism evidence="11 12">
    <name type="scientific">Paenibacillus agri</name>
    <dbReference type="NCBI Taxonomy" id="2744309"/>
    <lineage>
        <taxon>Bacteria</taxon>
        <taxon>Bacillati</taxon>
        <taxon>Bacillota</taxon>
        <taxon>Bacilli</taxon>
        <taxon>Bacillales</taxon>
        <taxon>Paenibacillaceae</taxon>
        <taxon>Paenibacillus</taxon>
    </lineage>
</organism>
<evidence type="ECO:0000256" key="4">
    <source>
        <dbReference type="ARBA" id="ARBA00022729"/>
    </source>
</evidence>
<feature type="compositionally biased region" description="Low complexity" evidence="8">
    <location>
        <begin position="334"/>
        <end position="352"/>
    </location>
</feature>
<accession>A0A850F2U3</accession>
<dbReference type="GO" id="GO:0003700">
    <property type="term" value="F:DNA-binding transcription factor activity"/>
    <property type="evidence" value="ECO:0007669"/>
    <property type="project" value="InterPro"/>
</dbReference>
<evidence type="ECO:0000256" key="2">
    <source>
        <dbReference type="ARBA" id="ARBA00008814"/>
    </source>
</evidence>
<dbReference type="EMBL" id="JABWCS010000221">
    <property type="protein sequence ID" value="NUU64341.1"/>
    <property type="molecule type" value="Genomic_DNA"/>
</dbReference>
<dbReference type="InterPro" id="IPR009057">
    <property type="entry name" value="Homeodomain-like_sf"/>
</dbReference>
<feature type="region of interest" description="Disordered" evidence="8">
    <location>
        <begin position="331"/>
        <end position="352"/>
    </location>
</feature>
<dbReference type="InterPro" id="IPR051313">
    <property type="entry name" value="Bact_iron-sidero_bind"/>
</dbReference>